<dbReference type="PANTHER" id="PTHR10572:SF24">
    <property type="entry name" value="3-HYDROXY-3-METHYLGLUTARYL-COENZYME A REDUCTASE"/>
    <property type="match status" value="1"/>
</dbReference>
<dbReference type="PANTHER" id="PTHR10572">
    <property type="entry name" value="3-HYDROXY-3-METHYLGLUTARYL-COENZYME A REDUCTASE"/>
    <property type="match status" value="1"/>
</dbReference>
<dbReference type="Pfam" id="PF00368">
    <property type="entry name" value="HMG-CoA_red"/>
    <property type="match status" value="1"/>
</dbReference>
<dbReference type="PRINTS" id="PR00071">
    <property type="entry name" value="HMGCOARDTASE"/>
</dbReference>
<dbReference type="Proteomes" id="UP001064879">
    <property type="component" value="Chromosome"/>
</dbReference>
<dbReference type="InterPro" id="IPR009029">
    <property type="entry name" value="HMG_CoA_Rdtase_sub-bd_dom_sf"/>
</dbReference>
<feature type="region of interest" description="Disordered" evidence="3">
    <location>
        <begin position="347"/>
        <end position="374"/>
    </location>
</feature>
<dbReference type="SUPFAM" id="SSF55035">
    <property type="entry name" value="NAD-binding domain of HMG-CoA reductase"/>
    <property type="match status" value="1"/>
</dbReference>
<evidence type="ECO:0000313" key="5">
    <source>
        <dbReference type="Proteomes" id="UP001064879"/>
    </source>
</evidence>
<evidence type="ECO:0000256" key="3">
    <source>
        <dbReference type="SAM" id="MobiDB-lite"/>
    </source>
</evidence>
<dbReference type="RefSeq" id="WP_265418747.1">
    <property type="nucleotide sequence ID" value="NZ_CP093443.1"/>
</dbReference>
<evidence type="ECO:0000256" key="2">
    <source>
        <dbReference type="ARBA" id="ARBA00023002"/>
    </source>
</evidence>
<accession>A0ABY5SPS1</accession>
<evidence type="ECO:0000313" key="4">
    <source>
        <dbReference type="EMBL" id="UVI36140.1"/>
    </source>
</evidence>
<dbReference type="InterPro" id="IPR002202">
    <property type="entry name" value="HMG_CoA_Rdtase"/>
</dbReference>
<name>A0ABY5SPS1_9MICO</name>
<keyword evidence="2" id="KW-0560">Oxidoreductase</keyword>
<dbReference type="SUPFAM" id="SSF56542">
    <property type="entry name" value="Substrate-binding domain of HMG-CoA reductase"/>
    <property type="match status" value="1"/>
</dbReference>
<proteinExistence type="inferred from homology"/>
<keyword evidence="5" id="KW-1185">Reference proteome</keyword>
<comment type="similarity">
    <text evidence="1">Belongs to the HMG-CoA reductase family.</text>
</comment>
<dbReference type="InterPro" id="IPR023074">
    <property type="entry name" value="HMG_CoA_Rdtase_cat_sf"/>
</dbReference>
<dbReference type="InterPro" id="IPR009023">
    <property type="entry name" value="HMG_CoA_Rdtase_NAD(P)-bd_sf"/>
</dbReference>
<sequence length="374" mass="40229">MTQQTTITGIPTTWVGPLRVSGDALAPAGTHTEVAVPLATYETPLWPSVGRGASISREIDGGIRTVIVDERMTRSVLFVAESAIGAEAAAQAIRHRMPELEDVVAAGSNHARLIEIHPEIVGNLLFVRFAFRTNDASGHNMVTQASDTLMERILSWQLGLDYGSVSGNYCSDKKATAVNGILGRGRNVVAEILLPHEVVERRLRSTAEKMTEIVVRKNLVGSTIAGALRSANAHYANMLLAFYLATGQDAANIVEGSQGITYAENRPEGLYFSTTLPHLIVGTVGNGKDLPHVDEALERLGCREDREPGANSRRLAALMAATVLCGELSLLAAQTNPGELMSTHLEMERRAEKERGNEKERGTETARGEDGEAA</sequence>
<protein>
    <submittedName>
        <fullName evidence="4">Hydroxymethylglutaryl-CoA reductase</fullName>
    </submittedName>
</protein>
<dbReference type="Gene3D" id="3.90.770.10">
    <property type="entry name" value="3-hydroxy-3-methylglutaryl-coenzyme A Reductase, Chain A, domain 2"/>
    <property type="match status" value="1"/>
</dbReference>
<gene>
    <name evidence="4" type="ORF">L1F31_00295</name>
</gene>
<dbReference type="PROSITE" id="PS50065">
    <property type="entry name" value="HMG_COA_REDUCTASE_4"/>
    <property type="match status" value="1"/>
</dbReference>
<dbReference type="Gene3D" id="3.30.70.420">
    <property type="entry name" value="Hydroxymethylglutaryl-CoA reductase, class I/II, NAD/NADP-binding domain"/>
    <property type="match status" value="1"/>
</dbReference>
<reference evidence="4" key="1">
    <citation type="submission" date="2022-03" db="EMBL/GenBank/DDBJ databases">
        <title>Brevibacterium spongiae sp. nov., isolated from marine sponge.</title>
        <authorList>
            <person name="Li Z."/>
            <person name="Zhang M."/>
        </authorList>
    </citation>
    <scope>NUCLEOTIDE SEQUENCE</scope>
    <source>
        <strain evidence="4">WHS-Z9</strain>
    </source>
</reference>
<dbReference type="EMBL" id="CP093443">
    <property type="protein sequence ID" value="UVI36140.1"/>
    <property type="molecule type" value="Genomic_DNA"/>
</dbReference>
<evidence type="ECO:0000256" key="1">
    <source>
        <dbReference type="ARBA" id="ARBA00007661"/>
    </source>
</evidence>
<organism evidence="4 5">
    <name type="scientific">Brevibacterium spongiae</name>
    <dbReference type="NCBI Taxonomy" id="2909672"/>
    <lineage>
        <taxon>Bacteria</taxon>
        <taxon>Bacillati</taxon>
        <taxon>Actinomycetota</taxon>
        <taxon>Actinomycetes</taxon>
        <taxon>Micrococcales</taxon>
        <taxon>Brevibacteriaceae</taxon>
        <taxon>Brevibacterium</taxon>
    </lineage>
</organism>